<dbReference type="OrthoDB" id="2325716at2759"/>
<dbReference type="KEGG" id="loc:102683788"/>
<dbReference type="InterPro" id="IPR007111">
    <property type="entry name" value="NACHT_NTPase"/>
</dbReference>
<dbReference type="InterPro" id="IPR015943">
    <property type="entry name" value="WD40/YVTN_repeat-like_dom_sf"/>
</dbReference>
<dbReference type="OMA" id="HAHTSLW"/>
<protein>
    <submittedName>
        <fullName evidence="5">NACHT and WD repeat domain-containing protein 2-like</fullName>
    </submittedName>
</protein>
<sequence length="1662" mass="186934">MDNSTNRLLSMDFSKLSWKAPKACIKVFLCVNPEDFQEERKALRETIYPKIREYCRYTYGLEFRVIDAYEGLDPHGLCDSRAQQVRLELLEECKESSAGPFFVALIGEQYGRPCLPAQIEVSEFQEVLRVCQQAGVSTQPLERWYRRDENAIPPAFCLLDKQEVLCSHYCQTDEQDEQARQTDQHEWQEAFQEMKMLFFVVVTRCIQEGTITPEQGQKYFISALEKEMRFALENCSKEDIERFLCYVHKISNLTRQRERVVEPQSGLVGDSELQAFCHSNASALLCQLRDVFLPNLVTSSGLQVYTSTTTCELRQGYTPELRQEYTEGLCEQVYANMLNLIDRTVSRNPARLDTLTENFLQQLDLCDIYSSLYRLECAEVENIKSYFVQKETKYPLVVSGGPCTGKTVLLAHCAKQVGLWLSDRNPVVVVYFIRGDSDSLKHLLSMICQQLAASYDQPLQSCLKHVSQLKEEFVSLLSAPSSERPLILILDGLDQIAESDRTQSIWWLPKFLPPHVKFLISTAPKKLGILQALKVLYRDSSQFVELRPMNRKDLSKMLTDLLLSSKRKITSGQQVYINKALNDCSLALYVELLYRQVRLWRSELEVTENSLRKGVHDNIKVFLGHLEEKHGKELVIKAMCYITIARSGFTEAELTDILSSEDHVLSTFLPGDNLPFKLRLPESTVEKLLLDLKGVLVRRYVLGSQVLFWANRHFPIVINKLYLGSDEKVQEMHNTVSNYFSDRWAYGRAKPLILSHNQTAQGKPLFSLQASSSTPAPRIYIDRQQPSQPWLFNSPKTILSNLRKIHELPFHLRASGRLDELIKSIILTFGFQQAMLKAGHLNGMISEIEETSLLAFNKELKLLASILRRAACLLQVTPDDLTMVIQIKLLPFVDILPDLVNYAKQIYQEGLQNCGINVVHSSVMSVPSTRSMLSAVDVSPVAEVLETQSETIVMILENGSVWAWNEDFPGGFKCINSSDLGFTSAKCAGQFLLLSTKCNRLLLCNLNDPTVIQEIDFQKSISKSPATPHTVQGFLVVKSSIFVWFRGAKYVRIFDLNTGKWLGQLDCRHEVTCVSCSSNGKFAFCGQHKSTVSIFDTHNEGCHLSTSSTSVARASILHVLHSECEDTMSWVDSFGNVFVWDIETITQTRLLKECYNPEDREEVLGTENSVENKTFLICKQTHIVLWNTTNWTICDQFKAPRNKRFIQAVLSSICSLIIASLEDCPFLLVWNRNTGQCILSLDAGHTQVLKLVKQQSTLVAVTVSGCLTFWDLDLILGASCVSKTGITIKRILTGSQGEHIYTTDGTEVVYKWGMLSGSLEGSFCHRNPVEICSLTGTGKYLVTSDSSGDIYVWKTDTGENLYRIRGCHASQHLITPNSHLVVSICEHSLSRVWNLSDGHIVCNVHLYLENAAITPESTFVLGLHERDLLAVSLWSGCVSKRFSCGGETDVVAFQPLLEHPDYVVLINSSGFIYTWNIAKETIRQHVQVPVAFLSQLDIFQLSSDGRYAIISIDGATINVLDTLNGTLCSLEAKAQVLFVSLALTGNYIVFICDAEPCNCSCDFHSQPVLNVVQVSNGENVGSCYLCKSPSALAVSDNLSIFVGFKDGSLGIYALAHLSASKVLVKNRISRLGQGQPCLCEEPKRWLPMETPSIIWADSPTVP</sequence>
<dbReference type="InParanoid" id="W5MH38"/>
<dbReference type="Ensembl" id="ENSLOCT00000007706.1">
    <property type="protein sequence ID" value="ENSLOCP00000007697.1"/>
    <property type="gene ID" value="ENSLOCG00000006376.1"/>
</dbReference>
<dbReference type="Bgee" id="ENSLOCG00000006376">
    <property type="expression patterns" value="Expressed in heart and 5 other cell types or tissues"/>
</dbReference>
<feature type="repeat" description="WD" evidence="3">
    <location>
        <begin position="1325"/>
        <end position="1363"/>
    </location>
</feature>
<feature type="domain" description="NACHT" evidence="4">
    <location>
        <begin position="394"/>
        <end position="524"/>
    </location>
</feature>
<reference evidence="6" key="1">
    <citation type="submission" date="2011-12" db="EMBL/GenBank/DDBJ databases">
        <title>The Draft Genome of Lepisosteus oculatus.</title>
        <authorList>
            <consortium name="The Broad Institute Genome Assembly &amp; Analysis Group"/>
            <consortium name="Computational R&amp;D Group"/>
            <consortium name="and Sequencing Platform"/>
            <person name="Di Palma F."/>
            <person name="Alfoldi J."/>
            <person name="Johnson J."/>
            <person name="Berlin A."/>
            <person name="Gnerre S."/>
            <person name="Jaffe D."/>
            <person name="MacCallum I."/>
            <person name="Young S."/>
            <person name="Walker B.J."/>
            <person name="Lander E.S."/>
            <person name="Lindblad-Toh K."/>
        </authorList>
    </citation>
    <scope>NUCLEOTIDE SEQUENCE [LARGE SCALE GENOMIC DNA]</scope>
</reference>
<dbReference type="STRING" id="7918.ENSLOCP00000007697"/>
<dbReference type="InterPro" id="IPR052752">
    <property type="entry name" value="NACHT-WD_repeat"/>
</dbReference>
<proteinExistence type="predicted"/>
<reference evidence="5" key="3">
    <citation type="submission" date="2025-09" db="UniProtKB">
        <authorList>
            <consortium name="Ensembl"/>
        </authorList>
    </citation>
    <scope>IDENTIFICATION</scope>
</reference>
<dbReference type="PROSITE" id="PS50082">
    <property type="entry name" value="WD_REPEATS_2"/>
    <property type="match status" value="1"/>
</dbReference>
<accession>W5MH38</accession>
<keyword evidence="1 3" id="KW-0853">WD repeat</keyword>
<dbReference type="PANTHER" id="PTHR19871:SF29">
    <property type="entry name" value="NACHT AND WD REPEAT DOMAIN-CONTAINING PROTEIN 2-LIKE"/>
    <property type="match status" value="1"/>
</dbReference>
<evidence type="ECO:0000259" key="4">
    <source>
        <dbReference type="PROSITE" id="PS50837"/>
    </source>
</evidence>
<dbReference type="InterPro" id="IPR027417">
    <property type="entry name" value="P-loop_NTPase"/>
</dbReference>
<dbReference type="Pfam" id="PF25469">
    <property type="entry name" value="WHD_NWD1"/>
    <property type="match status" value="1"/>
</dbReference>
<dbReference type="SUPFAM" id="SSF50998">
    <property type="entry name" value="Quinoprotein alcohol dehydrogenase-like"/>
    <property type="match status" value="1"/>
</dbReference>
<dbReference type="Proteomes" id="UP000018468">
    <property type="component" value="Linkage group LG3"/>
</dbReference>
<dbReference type="Gene3D" id="2.130.10.10">
    <property type="entry name" value="YVTN repeat-like/Quinoprotein amine dehydrogenase"/>
    <property type="match status" value="2"/>
</dbReference>
<dbReference type="SMART" id="SM00320">
    <property type="entry name" value="WD40"/>
    <property type="match status" value="3"/>
</dbReference>
<dbReference type="InterPro" id="IPR001680">
    <property type="entry name" value="WD40_rpt"/>
</dbReference>
<evidence type="ECO:0000313" key="6">
    <source>
        <dbReference type="Proteomes" id="UP000018468"/>
    </source>
</evidence>
<name>W5MH38_LEPOC</name>
<keyword evidence="2" id="KW-0677">Repeat</keyword>
<evidence type="ECO:0000313" key="5">
    <source>
        <dbReference type="Ensembl" id="ENSLOCP00000007697.1"/>
    </source>
</evidence>
<organism evidence="5 6">
    <name type="scientific">Lepisosteus oculatus</name>
    <name type="common">Spotted gar</name>
    <dbReference type="NCBI Taxonomy" id="7918"/>
    <lineage>
        <taxon>Eukaryota</taxon>
        <taxon>Metazoa</taxon>
        <taxon>Chordata</taxon>
        <taxon>Craniata</taxon>
        <taxon>Vertebrata</taxon>
        <taxon>Euteleostomi</taxon>
        <taxon>Actinopterygii</taxon>
        <taxon>Neopterygii</taxon>
        <taxon>Holostei</taxon>
        <taxon>Semionotiformes</taxon>
        <taxon>Lepisosteidae</taxon>
        <taxon>Lepisosteus</taxon>
    </lineage>
</organism>
<dbReference type="Pfam" id="PF24883">
    <property type="entry name" value="NPHP3_N"/>
    <property type="match status" value="1"/>
</dbReference>
<dbReference type="InterPro" id="IPR036322">
    <property type="entry name" value="WD40_repeat_dom_sf"/>
</dbReference>
<dbReference type="InterPro" id="IPR011047">
    <property type="entry name" value="Quinoprotein_ADH-like_sf"/>
</dbReference>
<keyword evidence="6" id="KW-1185">Reference proteome</keyword>
<dbReference type="eggNOG" id="KOG3602">
    <property type="taxonomic scope" value="Eukaryota"/>
</dbReference>
<evidence type="ECO:0000256" key="3">
    <source>
        <dbReference type="PROSITE-ProRule" id="PRU00221"/>
    </source>
</evidence>
<dbReference type="EMBL" id="AHAT01003067">
    <property type="status" value="NOT_ANNOTATED_CDS"/>
    <property type="molecule type" value="Genomic_DNA"/>
</dbReference>
<dbReference type="GeneTree" id="ENSGT00940000165320"/>
<reference evidence="5" key="2">
    <citation type="submission" date="2025-08" db="UniProtKB">
        <authorList>
            <consortium name="Ensembl"/>
        </authorList>
    </citation>
    <scope>IDENTIFICATION</scope>
</reference>
<evidence type="ECO:0000256" key="2">
    <source>
        <dbReference type="ARBA" id="ARBA00022737"/>
    </source>
</evidence>
<dbReference type="SUPFAM" id="SSF52540">
    <property type="entry name" value="P-loop containing nucleoside triphosphate hydrolases"/>
    <property type="match status" value="1"/>
</dbReference>
<dbReference type="SUPFAM" id="SSF50978">
    <property type="entry name" value="WD40 repeat-like"/>
    <property type="match status" value="1"/>
</dbReference>
<evidence type="ECO:0000256" key="1">
    <source>
        <dbReference type="ARBA" id="ARBA00022574"/>
    </source>
</evidence>
<dbReference type="Gene3D" id="3.40.50.300">
    <property type="entry name" value="P-loop containing nucleotide triphosphate hydrolases"/>
    <property type="match status" value="1"/>
</dbReference>
<dbReference type="PANTHER" id="PTHR19871">
    <property type="entry name" value="BETA TRANSDUCIN-RELATED PROTEIN"/>
    <property type="match status" value="1"/>
</dbReference>
<dbReference type="GeneID" id="102683788"/>
<dbReference type="PROSITE" id="PS50837">
    <property type="entry name" value="NACHT"/>
    <property type="match status" value="1"/>
</dbReference>
<dbReference type="InterPro" id="IPR057588">
    <property type="entry name" value="NWD1/2-like_WH"/>
</dbReference>
<dbReference type="InterPro" id="IPR056884">
    <property type="entry name" value="NPHP3-like_N"/>
</dbReference>